<dbReference type="EMBL" id="CP064760">
    <property type="protein sequence ID" value="QPE03579.1"/>
    <property type="molecule type" value="Genomic_DNA"/>
</dbReference>
<sequence length="167" mass="17725">MLPTPRSAWWRHPGVFLAAGAALAVGLGLGLALPAVWTARPDIIAAIDPDAPVDPTEAWIRQAERALEVDAGTLQQYEQVQGVTMWTGTNAAGARCLIVVWGELWGNGSCAPDPLDPVVDFRVNPDIPMPLAAPLDEGGVVRFVARGDVVEIWVREPAESGPDVSDS</sequence>
<accession>A0A7S8MUZ5</accession>
<keyword evidence="2" id="KW-1185">Reference proteome</keyword>
<gene>
    <name evidence="1" type="ORF">IT882_09525</name>
</gene>
<dbReference type="RefSeq" id="WP_195691681.1">
    <property type="nucleotide sequence ID" value="NZ_CP064760.1"/>
</dbReference>
<evidence type="ECO:0000313" key="1">
    <source>
        <dbReference type="EMBL" id="QPE03579.1"/>
    </source>
</evidence>
<dbReference type="Proteomes" id="UP000594480">
    <property type="component" value="Chromosome"/>
</dbReference>
<name>A0A7S8MUZ5_9MICO</name>
<protein>
    <submittedName>
        <fullName evidence="1">Uncharacterized protein</fullName>
    </submittedName>
</protein>
<reference evidence="1 2" key="1">
    <citation type="submission" date="2020-11" db="EMBL/GenBank/DDBJ databases">
        <title>Amino acid is mineralized and recycled by bacteria in oceanic microbiome.</title>
        <authorList>
            <person name="Zheng L.Y."/>
        </authorList>
    </citation>
    <scope>NUCLEOTIDE SEQUENCE [LARGE SCALE GENOMIC DNA]</scope>
    <source>
        <strain evidence="1 2">A32-1</strain>
    </source>
</reference>
<dbReference type="KEGG" id="msf:IT882_09525"/>
<organism evidence="1 2">
    <name type="scientific">Microbacterium schleiferi</name>
    <dbReference type="NCBI Taxonomy" id="69362"/>
    <lineage>
        <taxon>Bacteria</taxon>
        <taxon>Bacillati</taxon>
        <taxon>Actinomycetota</taxon>
        <taxon>Actinomycetes</taxon>
        <taxon>Micrococcales</taxon>
        <taxon>Microbacteriaceae</taxon>
        <taxon>Microbacterium</taxon>
    </lineage>
</organism>
<evidence type="ECO:0000313" key="2">
    <source>
        <dbReference type="Proteomes" id="UP000594480"/>
    </source>
</evidence>
<dbReference type="AlphaFoldDB" id="A0A7S8MUZ5"/>
<proteinExistence type="predicted"/>